<comment type="function">
    <text evidence="4">May be a heme chaperone, appears to bind heme. Homologous bacterial proteins do not have oxygen-independent coproporphyrinogen-III oxidase activity. Binds 1 [4Fe-4S] cluster. The cluster is coordinated with 3 cysteines and an exchangeable S-adenosyl-L-methionine.</text>
</comment>
<dbReference type="PANTHER" id="PTHR13932:SF5">
    <property type="entry name" value="RADICAL S-ADENOSYL METHIONINE DOMAIN-CONTAINING PROTEIN 1, MITOCHONDRIAL"/>
    <property type="match status" value="1"/>
</dbReference>
<proteinExistence type="inferred from homology"/>
<evidence type="ECO:0000256" key="4">
    <source>
        <dbReference type="ARBA" id="ARBA00045130"/>
    </source>
</evidence>
<keyword evidence="8" id="KW-1185">Reference proteome</keyword>
<evidence type="ECO:0000256" key="5">
    <source>
        <dbReference type="SAM" id="MobiDB-lite"/>
    </source>
</evidence>
<dbReference type="GO" id="GO:0005737">
    <property type="term" value="C:cytoplasm"/>
    <property type="evidence" value="ECO:0007669"/>
    <property type="project" value="InterPro"/>
</dbReference>
<evidence type="ECO:0000256" key="2">
    <source>
        <dbReference type="ARBA" id="ARBA00014678"/>
    </source>
</evidence>
<comment type="similarity">
    <text evidence="1">Belongs to the anaerobic coproporphyrinogen-III oxidase family. HemW subfamily.</text>
</comment>
<dbReference type="GO" id="GO:0006779">
    <property type="term" value="P:porphyrin-containing compound biosynthetic process"/>
    <property type="evidence" value="ECO:0007669"/>
    <property type="project" value="InterPro"/>
</dbReference>
<evidence type="ECO:0000256" key="3">
    <source>
        <dbReference type="ARBA" id="ARBA00033094"/>
    </source>
</evidence>
<dbReference type="Pfam" id="PF06969">
    <property type="entry name" value="HemN_C"/>
    <property type="match status" value="1"/>
</dbReference>
<gene>
    <name evidence="7" type="ORF">OSTQU699_LOCUS7311</name>
</gene>
<dbReference type="InterPro" id="IPR034505">
    <property type="entry name" value="Coproporphyrinogen-III_oxidase"/>
</dbReference>
<dbReference type="SFLD" id="SFLDG01065">
    <property type="entry name" value="anaerobic_coproporphyrinogen-I"/>
    <property type="match status" value="1"/>
</dbReference>
<dbReference type="SUPFAM" id="SSF102114">
    <property type="entry name" value="Radical SAM enzymes"/>
    <property type="match status" value="1"/>
</dbReference>
<dbReference type="SFLD" id="SFLDS00029">
    <property type="entry name" value="Radical_SAM"/>
    <property type="match status" value="1"/>
</dbReference>
<dbReference type="Pfam" id="PF04055">
    <property type="entry name" value="Radical_SAM"/>
    <property type="match status" value="1"/>
</dbReference>
<dbReference type="GO" id="GO:0004109">
    <property type="term" value="F:coproporphyrinogen oxidase activity"/>
    <property type="evidence" value="ECO:0007669"/>
    <property type="project" value="InterPro"/>
</dbReference>
<dbReference type="InterPro" id="IPR004559">
    <property type="entry name" value="HemW-like"/>
</dbReference>
<dbReference type="InterPro" id="IPR007197">
    <property type="entry name" value="rSAM"/>
</dbReference>
<dbReference type="Proteomes" id="UP000708148">
    <property type="component" value="Unassembled WGS sequence"/>
</dbReference>
<sequence>MAAPPRLGCAPLALAPRADSALRALRASSRGQAASLTSSGPIGDHVGTVPGAERSQAKSADEPRLGAASRDAPASAYVHLPFCKRRCFYCDFPVRAVGDDAGTPAVQDAMSKYVDLVCAEIDANVRLGSRPLQTVFFGGGTPSLTAPGLLERILASLRRKLGIAHGAEISMEADPGTFDAVKLRAYLDLGVSRFSVGVQAFQEELLRGGGRSHSLADVRRAIEDMHAVAPPSWSLDLISGLPFSTPAAWEESLRMAVEAQPHHVSVYDLQVEEGTPFGHWYSPGQSPLPSDATSSAMYVMASETLRSSGYEHYEVSNYAKPGHQCRHNLTYWTRRQCYAFGLGAASYLMGRRFRRPAKMAAYRKWVHSLQGEAVPMGGQPKESLRDQMEEELMLRLRLREGLDLMQFENEFGAAAREAVVGVLAHFVDRGLVEVDAPCHKSLLSGGVRQAGERVRLTDPSGWLVSNDIISDLFVALPD</sequence>
<reference evidence="7" key="1">
    <citation type="submission" date="2020-12" db="EMBL/GenBank/DDBJ databases">
        <authorList>
            <person name="Iha C."/>
        </authorList>
    </citation>
    <scope>NUCLEOTIDE SEQUENCE</scope>
</reference>
<name>A0A8S1J4A2_9CHLO</name>
<evidence type="ECO:0000313" key="7">
    <source>
        <dbReference type="EMBL" id="CAD7701954.1"/>
    </source>
</evidence>
<dbReference type="PANTHER" id="PTHR13932">
    <property type="entry name" value="COPROPORPHYRINIGEN III OXIDASE"/>
    <property type="match status" value="1"/>
</dbReference>
<evidence type="ECO:0000259" key="6">
    <source>
        <dbReference type="PROSITE" id="PS51918"/>
    </source>
</evidence>
<dbReference type="GO" id="GO:0051539">
    <property type="term" value="F:4 iron, 4 sulfur cluster binding"/>
    <property type="evidence" value="ECO:0007669"/>
    <property type="project" value="InterPro"/>
</dbReference>
<dbReference type="Gene3D" id="3.30.750.200">
    <property type="match status" value="1"/>
</dbReference>
<dbReference type="OrthoDB" id="431409at2759"/>
<dbReference type="AlphaFoldDB" id="A0A8S1J4A2"/>
<feature type="region of interest" description="Disordered" evidence="5">
    <location>
        <begin position="32"/>
        <end position="67"/>
    </location>
</feature>
<dbReference type="InterPro" id="IPR010723">
    <property type="entry name" value="HemN_C"/>
</dbReference>
<dbReference type="InterPro" id="IPR006638">
    <property type="entry name" value="Elp3/MiaA/NifB-like_rSAM"/>
</dbReference>
<organism evidence="7 8">
    <name type="scientific">Ostreobium quekettii</name>
    <dbReference type="NCBI Taxonomy" id="121088"/>
    <lineage>
        <taxon>Eukaryota</taxon>
        <taxon>Viridiplantae</taxon>
        <taxon>Chlorophyta</taxon>
        <taxon>core chlorophytes</taxon>
        <taxon>Ulvophyceae</taxon>
        <taxon>TCBD clade</taxon>
        <taxon>Bryopsidales</taxon>
        <taxon>Ostreobineae</taxon>
        <taxon>Ostreobiaceae</taxon>
        <taxon>Ostreobium</taxon>
    </lineage>
</organism>
<dbReference type="CDD" id="cd01335">
    <property type="entry name" value="Radical_SAM"/>
    <property type="match status" value="1"/>
</dbReference>
<dbReference type="SMART" id="SM00729">
    <property type="entry name" value="Elp3"/>
    <property type="match status" value="1"/>
</dbReference>
<protein>
    <recommendedName>
        <fullName evidence="2">Radical S-adenosyl methionine domain-containing protein 1, mitochondrial</fullName>
    </recommendedName>
    <alternativeName>
        <fullName evidence="3">Putative heme chaperone</fullName>
    </alternativeName>
</protein>
<evidence type="ECO:0000256" key="1">
    <source>
        <dbReference type="ARBA" id="ARBA00006100"/>
    </source>
</evidence>
<dbReference type="InterPro" id="IPR058240">
    <property type="entry name" value="rSAM_sf"/>
</dbReference>
<dbReference type="NCBIfam" id="TIGR00539">
    <property type="entry name" value="hemN_rel"/>
    <property type="match status" value="1"/>
</dbReference>
<evidence type="ECO:0000313" key="8">
    <source>
        <dbReference type="Proteomes" id="UP000708148"/>
    </source>
</evidence>
<feature type="domain" description="Radical SAM core" evidence="6">
    <location>
        <begin position="68"/>
        <end position="311"/>
    </location>
</feature>
<dbReference type="SFLD" id="SFLDF00562">
    <property type="entry name" value="HemN-like__clustered_with_heat"/>
    <property type="match status" value="1"/>
</dbReference>
<accession>A0A8S1J4A2</accession>
<dbReference type="PROSITE" id="PS51918">
    <property type="entry name" value="RADICAL_SAM"/>
    <property type="match status" value="1"/>
</dbReference>
<feature type="compositionally biased region" description="Basic and acidic residues" evidence="5">
    <location>
        <begin position="55"/>
        <end position="64"/>
    </location>
</feature>
<dbReference type="EMBL" id="CAJHUC010001665">
    <property type="protein sequence ID" value="CAD7701954.1"/>
    <property type="molecule type" value="Genomic_DNA"/>
</dbReference>
<comment type="caution">
    <text evidence="7">The sequence shown here is derived from an EMBL/GenBank/DDBJ whole genome shotgun (WGS) entry which is preliminary data.</text>
</comment>